<comment type="caution">
    <text evidence="2">The sequence shown here is derived from an EMBL/GenBank/DDBJ whole genome shotgun (WGS) entry which is preliminary data.</text>
</comment>
<dbReference type="EMBL" id="PETL01000278">
    <property type="protein sequence ID" value="PIV63746.1"/>
    <property type="molecule type" value="Genomic_DNA"/>
</dbReference>
<keyword evidence="1" id="KW-0812">Transmembrane</keyword>
<dbReference type="Proteomes" id="UP000228886">
    <property type="component" value="Unassembled WGS sequence"/>
</dbReference>
<sequence>MEKYICRFWGVGGRNEKKGGIATPFGLAMTVLLSFLPLLTTCRGKLQQESSGMTRWGITSGMRNR</sequence>
<feature type="transmembrane region" description="Helical" evidence="1">
    <location>
        <begin position="21"/>
        <end position="39"/>
    </location>
</feature>
<accession>A0A2M7E7M9</accession>
<organism evidence="2 3">
    <name type="scientific">bacterium (Candidatus Ratteibacteria) CG01_land_8_20_14_3_00_40_19</name>
    <dbReference type="NCBI Taxonomy" id="2014290"/>
    <lineage>
        <taxon>Bacteria</taxon>
        <taxon>Candidatus Ratteibacteria</taxon>
    </lineage>
</organism>
<protein>
    <submittedName>
        <fullName evidence="2">Uncharacterized protein</fullName>
    </submittedName>
</protein>
<keyword evidence="1" id="KW-0472">Membrane</keyword>
<gene>
    <name evidence="2" type="ORF">COS11_05785</name>
</gene>
<evidence type="ECO:0000313" key="2">
    <source>
        <dbReference type="EMBL" id="PIV63746.1"/>
    </source>
</evidence>
<keyword evidence="1" id="KW-1133">Transmembrane helix</keyword>
<dbReference type="AlphaFoldDB" id="A0A2M7E7M9"/>
<name>A0A2M7E7M9_9BACT</name>
<proteinExistence type="predicted"/>
<reference evidence="3" key="1">
    <citation type="submission" date="2017-09" db="EMBL/GenBank/DDBJ databases">
        <title>Depth-based differentiation of microbial function through sediment-hosted aquifers and enrichment of novel symbionts in the deep terrestrial subsurface.</title>
        <authorList>
            <person name="Probst A.J."/>
            <person name="Ladd B."/>
            <person name="Jarett J.K."/>
            <person name="Geller-Mcgrath D.E."/>
            <person name="Sieber C.M.K."/>
            <person name="Emerson J.B."/>
            <person name="Anantharaman K."/>
            <person name="Thomas B.C."/>
            <person name="Malmstrom R."/>
            <person name="Stieglmeier M."/>
            <person name="Klingl A."/>
            <person name="Woyke T."/>
            <person name="Ryan C.M."/>
            <person name="Banfield J.F."/>
        </authorList>
    </citation>
    <scope>NUCLEOTIDE SEQUENCE [LARGE SCALE GENOMIC DNA]</scope>
</reference>
<evidence type="ECO:0000256" key="1">
    <source>
        <dbReference type="SAM" id="Phobius"/>
    </source>
</evidence>
<evidence type="ECO:0000313" key="3">
    <source>
        <dbReference type="Proteomes" id="UP000228886"/>
    </source>
</evidence>